<evidence type="ECO:0000256" key="5">
    <source>
        <dbReference type="PIRSR" id="PIRSR037238-1"/>
    </source>
</evidence>
<dbReference type="Gene3D" id="3.30.70.360">
    <property type="match status" value="1"/>
</dbReference>
<keyword evidence="7" id="KW-0645">Protease</keyword>
<dbReference type="GO" id="GO:0004180">
    <property type="term" value="F:carboxypeptidase activity"/>
    <property type="evidence" value="ECO:0007669"/>
    <property type="project" value="UniProtKB-KW"/>
</dbReference>
<dbReference type="PROSITE" id="PS00758">
    <property type="entry name" value="ARGE_DAPE_CPG2_1"/>
    <property type="match status" value="1"/>
</dbReference>
<accession>A0A1I0GM99</accession>
<dbReference type="InterPro" id="IPR050072">
    <property type="entry name" value="Peptidase_M20A"/>
</dbReference>
<evidence type="ECO:0000256" key="1">
    <source>
        <dbReference type="ARBA" id="ARBA00001947"/>
    </source>
</evidence>
<name>A0A1I0GM99_9FIRM</name>
<dbReference type="EMBL" id="FOIM01000012">
    <property type="protein sequence ID" value="SET72381.1"/>
    <property type="molecule type" value="Genomic_DNA"/>
</dbReference>
<evidence type="ECO:0000256" key="4">
    <source>
        <dbReference type="ARBA" id="ARBA00022833"/>
    </source>
</evidence>
<evidence type="ECO:0000313" key="8">
    <source>
        <dbReference type="Proteomes" id="UP000198508"/>
    </source>
</evidence>
<feature type="active site" evidence="5">
    <location>
        <position position="97"/>
    </location>
</feature>
<dbReference type="Gene3D" id="3.40.630.10">
    <property type="entry name" value="Zn peptidases"/>
    <property type="match status" value="1"/>
</dbReference>
<evidence type="ECO:0000259" key="6">
    <source>
        <dbReference type="Pfam" id="PF07687"/>
    </source>
</evidence>
<dbReference type="STRING" id="460384.SAMN05216313_112100"/>
<keyword evidence="8" id="KW-1185">Reference proteome</keyword>
<comment type="cofactor">
    <cofactor evidence="1">
        <name>Zn(2+)</name>
        <dbReference type="ChEBI" id="CHEBI:29105"/>
    </cofactor>
</comment>
<keyword evidence="2" id="KW-0479">Metal-binding</keyword>
<dbReference type="InterPro" id="IPR017150">
    <property type="entry name" value="Pept_M20_glutamate_carboxypep"/>
</dbReference>
<gene>
    <name evidence="7" type="ORF">SAMN05216313_112100</name>
</gene>
<dbReference type="PANTHER" id="PTHR43808">
    <property type="entry name" value="ACETYLORNITHINE DEACETYLASE"/>
    <property type="match status" value="1"/>
</dbReference>
<sequence>MKKEGRDGMQQVYEAVRKHVSERRGEMISLLEKIVNIDSGTTNIAGVEAVCGILKQEMEAIGMDVRVIPSEGAGPVLVGEWCCGGTKRPLLFLGHMDTVFEDGEAEHNPFRIDENGLIHGPGVLDMKGGLVVALSAIRALRDIGSTDRPVKCIFVGDEEKLHMFSRTKQIMISELSGAEAAFNFEVGYRHDGLVVGRKGGGIVDVTVHGIPAHSGLAPEKGRSAVAEMCYKVLELEASRDIERGKLINCGMVSGGIGENTVPGEAKISIGIRFPSLAIRDEILADIRSATERVHIEGTKAEMNVRMMMESMDTTDGVMELFEHIRKVAGECGYGEVHPVTVGGVSDSGAVVSSGVPAVCGMGLKGEGCHTKDEYALADSLVDRAVLAACAAYAL</sequence>
<evidence type="ECO:0000256" key="3">
    <source>
        <dbReference type="ARBA" id="ARBA00022801"/>
    </source>
</evidence>
<feature type="active site" description="Proton acceptor" evidence="5">
    <location>
        <position position="158"/>
    </location>
</feature>
<dbReference type="PANTHER" id="PTHR43808:SF9">
    <property type="entry name" value="BLL0789 PROTEIN"/>
    <property type="match status" value="1"/>
</dbReference>
<evidence type="ECO:0000313" key="7">
    <source>
        <dbReference type="EMBL" id="SET72381.1"/>
    </source>
</evidence>
<dbReference type="InterPro" id="IPR036264">
    <property type="entry name" value="Bact_exopeptidase_dim_dom"/>
</dbReference>
<reference evidence="8" key="1">
    <citation type="submission" date="2016-10" db="EMBL/GenBank/DDBJ databases">
        <authorList>
            <person name="Varghese N."/>
            <person name="Submissions S."/>
        </authorList>
    </citation>
    <scope>NUCLEOTIDE SEQUENCE [LARGE SCALE GENOMIC DNA]</scope>
    <source>
        <strain evidence="8">NLAE-zl-G277</strain>
    </source>
</reference>
<dbReference type="InterPro" id="IPR011650">
    <property type="entry name" value="Peptidase_M20_dimer"/>
</dbReference>
<keyword evidence="3" id="KW-0378">Hydrolase</keyword>
<organism evidence="7 8">
    <name type="scientific">Enterocloster lavalensis</name>
    <dbReference type="NCBI Taxonomy" id="460384"/>
    <lineage>
        <taxon>Bacteria</taxon>
        <taxon>Bacillati</taxon>
        <taxon>Bacillota</taxon>
        <taxon>Clostridia</taxon>
        <taxon>Lachnospirales</taxon>
        <taxon>Lachnospiraceae</taxon>
        <taxon>Enterocloster</taxon>
    </lineage>
</organism>
<protein>
    <submittedName>
        <fullName evidence="7">Glutamate carboxypeptidase</fullName>
    </submittedName>
</protein>
<dbReference type="InterPro" id="IPR002933">
    <property type="entry name" value="Peptidase_M20"/>
</dbReference>
<dbReference type="GO" id="GO:0046872">
    <property type="term" value="F:metal ion binding"/>
    <property type="evidence" value="ECO:0007669"/>
    <property type="project" value="UniProtKB-KW"/>
</dbReference>
<dbReference type="Pfam" id="PF01546">
    <property type="entry name" value="Peptidase_M20"/>
    <property type="match status" value="1"/>
</dbReference>
<dbReference type="RefSeq" id="WP_330391417.1">
    <property type="nucleotide sequence ID" value="NZ_FOIM01000012.1"/>
</dbReference>
<proteinExistence type="predicted"/>
<keyword evidence="4" id="KW-0862">Zinc</keyword>
<keyword evidence="7" id="KW-0121">Carboxypeptidase</keyword>
<evidence type="ECO:0000256" key="2">
    <source>
        <dbReference type="ARBA" id="ARBA00022723"/>
    </source>
</evidence>
<dbReference type="Proteomes" id="UP000198508">
    <property type="component" value="Unassembled WGS sequence"/>
</dbReference>
<feature type="domain" description="Peptidase M20 dimerisation" evidence="6">
    <location>
        <begin position="195"/>
        <end position="293"/>
    </location>
</feature>
<dbReference type="Pfam" id="PF07687">
    <property type="entry name" value="M20_dimer"/>
    <property type="match status" value="1"/>
</dbReference>
<dbReference type="AlphaFoldDB" id="A0A1I0GM99"/>
<dbReference type="SUPFAM" id="SSF55031">
    <property type="entry name" value="Bacterial exopeptidase dimerisation domain"/>
    <property type="match status" value="1"/>
</dbReference>
<dbReference type="PIRSF" id="PIRSF037238">
    <property type="entry name" value="Carboxypeptidase_G2"/>
    <property type="match status" value="1"/>
</dbReference>
<dbReference type="InterPro" id="IPR001261">
    <property type="entry name" value="ArgE/DapE_CS"/>
</dbReference>
<dbReference type="SUPFAM" id="SSF53187">
    <property type="entry name" value="Zn-dependent exopeptidases"/>
    <property type="match status" value="1"/>
</dbReference>